<sequence length="124" mass="14147">MSPLQFARRATYGWFNYVMKTQTQYLSMVFDEDTTRFPGHLLAETEAAFCPAVRSTSQIVRVEYLAGYRLTASTGRTGAGLYPANILVERPGNRIDAFHTLEYFHDAGQAVLYAAEWGRRWVQQ</sequence>
<dbReference type="Proteomes" id="UP000004980">
    <property type="component" value="Unassembled WGS sequence"/>
</dbReference>
<keyword evidence="2" id="KW-1185">Reference proteome</keyword>
<gene>
    <name evidence="1" type="ORF">WQE_47509</name>
</gene>
<protein>
    <submittedName>
        <fullName evidence="1">Uncharacterized protein</fullName>
    </submittedName>
</protein>
<accession>A0ABP2P8B1</accession>
<reference evidence="1 2" key="1">
    <citation type="journal article" date="2012" name="J. Bacteriol.">
        <title>Draft Genome Sequence of the Soil Bacterium Burkholderia terrae Strain BS001, Which Interacts with Fungal Surface Structures.</title>
        <authorList>
            <person name="Nazir R."/>
            <person name="Hansen M.A."/>
            <person name="Sorensen S."/>
            <person name="van Elsas J.D."/>
        </authorList>
    </citation>
    <scope>NUCLEOTIDE SEQUENCE [LARGE SCALE GENOMIC DNA]</scope>
    <source>
        <strain evidence="1 2">BS001</strain>
    </source>
</reference>
<evidence type="ECO:0000313" key="1">
    <source>
        <dbReference type="EMBL" id="EIM93857.1"/>
    </source>
</evidence>
<proteinExistence type="predicted"/>
<evidence type="ECO:0000313" key="2">
    <source>
        <dbReference type="Proteomes" id="UP000004980"/>
    </source>
</evidence>
<dbReference type="EMBL" id="AKAU01000292">
    <property type="protein sequence ID" value="EIM93857.1"/>
    <property type="molecule type" value="Genomic_DNA"/>
</dbReference>
<name>A0ABP2P8B1_9BURK</name>
<organism evidence="1 2">
    <name type="scientific">Paraburkholderia hospita</name>
    <dbReference type="NCBI Taxonomy" id="169430"/>
    <lineage>
        <taxon>Bacteria</taxon>
        <taxon>Pseudomonadati</taxon>
        <taxon>Pseudomonadota</taxon>
        <taxon>Betaproteobacteria</taxon>
        <taxon>Burkholderiales</taxon>
        <taxon>Burkholderiaceae</taxon>
        <taxon>Paraburkholderia</taxon>
    </lineage>
</organism>
<comment type="caution">
    <text evidence="1">The sequence shown here is derived from an EMBL/GenBank/DDBJ whole genome shotgun (WGS) entry which is preliminary data.</text>
</comment>